<dbReference type="AlphaFoldDB" id="A0A975NQT5"/>
<dbReference type="EMBL" id="CP076135">
    <property type="protein sequence ID" value="QWG19016.1"/>
    <property type="molecule type" value="Genomic_DNA"/>
</dbReference>
<dbReference type="RefSeq" id="WP_215614566.1">
    <property type="nucleotide sequence ID" value="NZ_CP076135.1"/>
</dbReference>
<proteinExistence type="predicted"/>
<gene>
    <name evidence="1" type="ORF">KMZ68_03820</name>
</gene>
<protein>
    <submittedName>
        <fullName evidence="1">Uncharacterized protein</fullName>
    </submittedName>
</protein>
<dbReference type="KEGG" id="bsei:KMZ68_03820"/>
<accession>A0A975NQT5</accession>
<evidence type="ECO:0000313" key="2">
    <source>
        <dbReference type="Proteomes" id="UP000680805"/>
    </source>
</evidence>
<name>A0A975NQT5_9BRAD</name>
<organism evidence="1 2">
    <name type="scientific">Bradyrhizobium sediminis</name>
    <dbReference type="NCBI Taxonomy" id="2840469"/>
    <lineage>
        <taxon>Bacteria</taxon>
        <taxon>Pseudomonadati</taxon>
        <taxon>Pseudomonadota</taxon>
        <taxon>Alphaproteobacteria</taxon>
        <taxon>Hyphomicrobiales</taxon>
        <taxon>Nitrobacteraceae</taxon>
        <taxon>Bradyrhizobium</taxon>
    </lineage>
</organism>
<sequence>MLIGRPLLVKGAAIAEGLDLDALHRFCDRQGTDPIRRIFAEISPYAR</sequence>
<reference evidence="1" key="1">
    <citation type="submission" date="2021-06" db="EMBL/GenBank/DDBJ databases">
        <title>Bradyrhizobium sp. S2-11-2 Genome sequencing.</title>
        <authorList>
            <person name="Jin L."/>
        </authorList>
    </citation>
    <scope>NUCLEOTIDE SEQUENCE</scope>
    <source>
        <strain evidence="1">S2-11-2</strain>
    </source>
</reference>
<evidence type="ECO:0000313" key="1">
    <source>
        <dbReference type="EMBL" id="QWG19016.1"/>
    </source>
</evidence>
<dbReference type="Proteomes" id="UP000680805">
    <property type="component" value="Chromosome"/>
</dbReference>